<gene>
    <name evidence="5" type="primary">tsf</name>
    <name evidence="7" type="ORF">A2941_02455</name>
</gene>
<name>A0A1F8GTE7_9BACT</name>
<dbReference type="Gene3D" id="1.10.8.10">
    <property type="entry name" value="DNA helicase RuvA subunit, C-terminal domain"/>
    <property type="match status" value="1"/>
</dbReference>
<keyword evidence="5" id="KW-0963">Cytoplasm</keyword>
<accession>A0A1F8GTE7</accession>
<dbReference type="InterPro" id="IPR018101">
    <property type="entry name" value="Transl_elong_Ts_CS"/>
</dbReference>
<evidence type="ECO:0000256" key="3">
    <source>
        <dbReference type="ARBA" id="ARBA00022768"/>
    </source>
</evidence>
<organism evidence="7 8">
    <name type="scientific">Candidatus Yanofskybacteria bacterium RIFCSPLOWO2_01_FULL_49_17</name>
    <dbReference type="NCBI Taxonomy" id="1802700"/>
    <lineage>
        <taxon>Bacteria</taxon>
        <taxon>Candidatus Yanofskyibacteriota</taxon>
    </lineage>
</organism>
<comment type="similarity">
    <text evidence="1 5">Belongs to the EF-Ts family.</text>
</comment>
<proteinExistence type="inferred from homology"/>
<dbReference type="SUPFAM" id="SSF46934">
    <property type="entry name" value="UBA-like"/>
    <property type="match status" value="1"/>
</dbReference>
<dbReference type="InterPro" id="IPR014039">
    <property type="entry name" value="Transl_elong_EFTs/EF1B_dimer"/>
</dbReference>
<dbReference type="PROSITE" id="PS01126">
    <property type="entry name" value="EF_TS_1"/>
    <property type="match status" value="1"/>
</dbReference>
<evidence type="ECO:0000313" key="8">
    <source>
        <dbReference type="Proteomes" id="UP000178444"/>
    </source>
</evidence>
<keyword evidence="4 5" id="KW-0648">Protein biosynthesis</keyword>
<feature type="domain" description="Translation elongation factor EFTs/EF1B dimerisation" evidence="6">
    <location>
        <begin position="73"/>
        <end position="150"/>
    </location>
</feature>
<dbReference type="PANTHER" id="PTHR11741">
    <property type="entry name" value="ELONGATION FACTOR TS"/>
    <property type="match status" value="1"/>
</dbReference>
<dbReference type="PANTHER" id="PTHR11741:SF0">
    <property type="entry name" value="ELONGATION FACTOR TS, MITOCHONDRIAL"/>
    <property type="match status" value="1"/>
</dbReference>
<evidence type="ECO:0000256" key="1">
    <source>
        <dbReference type="ARBA" id="ARBA00005532"/>
    </source>
</evidence>
<feature type="region of interest" description="Involved in Mg(2+) ion dislocation from EF-Tu" evidence="5">
    <location>
        <begin position="82"/>
        <end position="85"/>
    </location>
</feature>
<comment type="subcellular location">
    <subcellularLocation>
        <location evidence="5">Cytoplasm</location>
    </subcellularLocation>
</comment>
<dbReference type="InterPro" id="IPR001816">
    <property type="entry name" value="Transl_elong_EFTs/EF1B"/>
</dbReference>
<dbReference type="EMBL" id="MGKO01000007">
    <property type="protein sequence ID" value="OGN27719.1"/>
    <property type="molecule type" value="Genomic_DNA"/>
</dbReference>
<dbReference type="HAMAP" id="MF_00050">
    <property type="entry name" value="EF_Ts"/>
    <property type="match status" value="1"/>
</dbReference>
<dbReference type="AlphaFoldDB" id="A0A1F8GTE7"/>
<dbReference type="Pfam" id="PF00889">
    <property type="entry name" value="EF_TS"/>
    <property type="match status" value="1"/>
</dbReference>
<comment type="function">
    <text evidence="5">Associates with the EF-Tu.GDP complex and induces the exchange of GDP to GTP. It remains bound to the aminoacyl-tRNA.EF-Tu.GTP complex up to the GTP hydrolysis stage on the ribosome.</text>
</comment>
<evidence type="ECO:0000256" key="5">
    <source>
        <dbReference type="HAMAP-Rule" id="MF_00050"/>
    </source>
</evidence>
<evidence type="ECO:0000256" key="2">
    <source>
        <dbReference type="ARBA" id="ARBA00016956"/>
    </source>
</evidence>
<dbReference type="GO" id="GO:0003746">
    <property type="term" value="F:translation elongation factor activity"/>
    <property type="evidence" value="ECO:0007669"/>
    <property type="project" value="UniProtKB-UniRule"/>
</dbReference>
<dbReference type="Proteomes" id="UP000178444">
    <property type="component" value="Unassembled WGS sequence"/>
</dbReference>
<evidence type="ECO:0000259" key="6">
    <source>
        <dbReference type="Pfam" id="PF00889"/>
    </source>
</evidence>
<comment type="caution">
    <text evidence="7">The sequence shown here is derived from an EMBL/GenBank/DDBJ whole genome shotgun (WGS) entry which is preliminary data.</text>
</comment>
<evidence type="ECO:0000256" key="4">
    <source>
        <dbReference type="ARBA" id="ARBA00022917"/>
    </source>
</evidence>
<dbReference type="SUPFAM" id="SSF54713">
    <property type="entry name" value="Elongation factor Ts (EF-Ts), dimerisation domain"/>
    <property type="match status" value="1"/>
</dbReference>
<evidence type="ECO:0000313" key="7">
    <source>
        <dbReference type="EMBL" id="OGN27719.1"/>
    </source>
</evidence>
<sequence>MPEVSLEQIRSLREKTGLSMAEVKRALTKTGGDEAKALEALAARGGDIAARKAGRELKAGIVDAYVHSNRQTGAIVELRCETDFVARTDEFVALAHDIAMHVTAMKPSSVKELLEQPFIKNPEQTIGALLISAIAKIGENIQLERFQTFNI</sequence>
<dbReference type="InterPro" id="IPR009060">
    <property type="entry name" value="UBA-like_sf"/>
</dbReference>
<keyword evidence="3 5" id="KW-0251">Elongation factor</keyword>
<reference evidence="7 8" key="1">
    <citation type="journal article" date="2016" name="Nat. Commun.">
        <title>Thousands of microbial genomes shed light on interconnected biogeochemical processes in an aquifer system.</title>
        <authorList>
            <person name="Anantharaman K."/>
            <person name="Brown C.T."/>
            <person name="Hug L.A."/>
            <person name="Sharon I."/>
            <person name="Castelle C.J."/>
            <person name="Probst A.J."/>
            <person name="Thomas B.C."/>
            <person name="Singh A."/>
            <person name="Wilkins M.J."/>
            <person name="Karaoz U."/>
            <person name="Brodie E.L."/>
            <person name="Williams K.H."/>
            <person name="Hubbard S.S."/>
            <person name="Banfield J.F."/>
        </authorList>
    </citation>
    <scope>NUCLEOTIDE SEQUENCE [LARGE SCALE GENOMIC DNA]</scope>
</reference>
<dbReference type="GO" id="GO:0005737">
    <property type="term" value="C:cytoplasm"/>
    <property type="evidence" value="ECO:0007669"/>
    <property type="project" value="UniProtKB-SubCell"/>
</dbReference>
<dbReference type="FunFam" id="1.10.8.10:FF:000001">
    <property type="entry name" value="Elongation factor Ts"/>
    <property type="match status" value="1"/>
</dbReference>
<dbReference type="InterPro" id="IPR036402">
    <property type="entry name" value="EF-Ts_dimer_sf"/>
</dbReference>
<dbReference type="Gene3D" id="3.30.479.20">
    <property type="entry name" value="Elongation factor Ts, dimerisation domain"/>
    <property type="match status" value="1"/>
</dbReference>
<protein>
    <recommendedName>
        <fullName evidence="2 5">Elongation factor Ts</fullName>
        <shortName evidence="5">EF-Ts</shortName>
    </recommendedName>
</protein>